<evidence type="ECO:0000313" key="1">
    <source>
        <dbReference type="EMBL" id="PXY19261.1"/>
    </source>
</evidence>
<organism evidence="1 2">
    <name type="scientific">Prauserella muralis</name>
    <dbReference type="NCBI Taxonomy" id="588067"/>
    <lineage>
        <taxon>Bacteria</taxon>
        <taxon>Bacillati</taxon>
        <taxon>Actinomycetota</taxon>
        <taxon>Actinomycetes</taxon>
        <taxon>Pseudonocardiales</taxon>
        <taxon>Pseudonocardiaceae</taxon>
        <taxon>Prauserella</taxon>
    </lineage>
</organism>
<evidence type="ECO:0000313" key="2">
    <source>
        <dbReference type="Proteomes" id="UP000249915"/>
    </source>
</evidence>
<dbReference type="AlphaFoldDB" id="A0A2V4AHY8"/>
<dbReference type="Gene3D" id="3.50.30.50">
    <property type="entry name" value="Putative cyclase"/>
    <property type="match status" value="1"/>
</dbReference>
<dbReference type="InterPro" id="IPR037175">
    <property type="entry name" value="KFase_sf"/>
</dbReference>
<accession>A0A2V4AHY8</accession>
<reference evidence="1 2" key="1">
    <citation type="submission" date="2016-07" db="EMBL/GenBank/DDBJ databases">
        <title>Draft genome sequence of Prauserella muralis DSM 45305, isolated from a mould-covered wall in an indoor environment.</title>
        <authorList>
            <person name="Ruckert C."/>
            <person name="Albersmeier A."/>
            <person name="Jiang C.-L."/>
            <person name="Jiang Y."/>
            <person name="Kalinowski J."/>
            <person name="Schneider O."/>
            <person name="Winkler A."/>
            <person name="Zotchev S.B."/>
        </authorList>
    </citation>
    <scope>NUCLEOTIDE SEQUENCE [LARGE SCALE GENOMIC DNA]</scope>
    <source>
        <strain evidence="1 2">DSM 45305</strain>
    </source>
</reference>
<comment type="caution">
    <text evidence="1">The sequence shown here is derived from an EMBL/GenBank/DDBJ whole genome shotgun (WGS) entry which is preliminary data.</text>
</comment>
<dbReference type="GO" id="GO:0004061">
    <property type="term" value="F:arylformamidase activity"/>
    <property type="evidence" value="ECO:0007669"/>
    <property type="project" value="InterPro"/>
</dbReference>
<name>A0A2V4AHY8_9PSEU</name>
<keyword evidence="2" id="KW-1185">Reference proteome</keyword>
<protein>
    <submittedName>
        <fullName evidence="1">Cyclase</fullName>
    </submittedName>
</protein>
<dbReference type="GO" id="GO:0019441">
    <property type="term" value="P:L-tryptophan catabolic process to kynurenine"/>
    <property type="evidence" value="ECO:0007669"/>
    <property type="project" value="InterPro"/>
</dbReference>
<dbReference type="PANTHER" id="PTHR34861:SF10">
    <property type="entry name" value="CYCLASE"/>
    <property type="match status" value="1"/>
</dbReference>
<dbReference type="Pfam" id="PF04199">
    <property type="entry name" value="Cyclase"/>
    <property type="match status" value="1"/>
</dbReference>
<dbReference type="EMBL" id="MASW01000007">
    <property type="protein sequence ID" value="PXY19261.1"/>
    <property type="molecule type" value="Genomic_DNA"/>
</dbReference>
<dbReference type="OrthoDB" id="7067800at2"/>
<sequence length="329" mass="35226">MTTHPSITGVEFTGRDVLEDYIAKYSNWGRWGADDELGTINHVGPEQVKAAVALVTEGKVISLALPFDAKGPQPGNGLRFNPVNVVTASGTDHGSGVQEELPDGWGRAKGFGFADDMLITPNQAGTQWDSLAHIFWQGRMYNNRPAQLVTANGAAFNAITAFRDKFVGRGVLLDVARYKGVDFLEPGYAITIDDLDGTAAAQGVEIATGDTIVIRTGMLGERRGNWRDYAGGSAPGLSLHTAPWLYEHNIGAVASDTWGVEVRPNEIDIMQPLHLVALAHMGMPVGEIWDVDALAEDCAADGRYKFMLMAQPLPITGAVGSPTNPIAVK</sequence>
<dbReference type="InterPro" id="IPR007325">
    <property type="entry name" value="KFase/CYL"/>
</dbReference>
<dbReference type="RefSeq" id="WP_112285190.1">
    <property type="nucleotide sequence ID" value="NZ_MASW01000007.1"/>
</dbReference>
<proteinExistence type="predicted"/>
<dbReference type="PANTHER" id="PTHR34861">
    <property type="match status" value="1"/>
</dbReference>
<gene>
    <name evidence="1" type="ORF">BAY60_31265</name>
</gene>
<dbReference type="SUPFAM" id="SSF102198">
    <property type="entry name" value="Putative cyclase"/>
    <property type="match status" value="1"/>
</dbReference>
<dbReference type="Proteomes" id="UP000249915">
    <property type="component" value="Unassembled WGS sequence"/>
</dbReference>